<dbReference type="KEGG" id="mfp:MBIO_0891"/>
<proteinExistence type="predicted"/>
<dbReference type="Pfam" id="PF00589">
    <property type="entry name" value="Phage_integrase"/>
    <property type="match status" value="1"/>
</dbReference>
<dbReference type="AlphaFoldDB" id="C4XG84"/>
<gene>
    <name evidence="4" type="ordered locus">MBIO_0891</name>
</gene>
<dbReference type="PATRIC" id="fig|496833.3.peg.487"/>
<dbReference type="GO" id="GO:0006310">
    <property type="term" value="P:DNA recombination"/>
    <property type="evidence" value="ECO:0007669"/>
    <property type="project" value="UniProtKB-KW"/>
</dbReference>
<accession>C4XG84</accession>
<evidence type="ECO:0000256" key="1">
    <source>
        <dbReference type="ARBA" id="ARBA00023172"/>
    </source>
</evidence>
<evidence type="ECO:0000313" key="4">
    <source>
        <dbReference type="EMBL" id="BAH70156.1"/>
    </source>
</evidence>
<keyword evidence="5" id="KW-1185">Reference proteome</keyword>
<sequence>MCLYIKIFIRHFWRSKNMKKNNNFLDIFLNNIYSMVQKNQRSYQTFKQYKRYLSSLKNWNNAKQLIVRMNRELANNKISNNTKLTKRNIFSSFLNWFCKITNTNMDVKNELLYIKEEKGKRQAIPEKELIKLVEELKSYKNTKFSIIFRIFLSTGIRVGEYKEFIKNIDKLEKENWSFIIKTLKNNNPRYFRIPSKLEMPLIGNLREDILENIDKLRISEKSIKNMFYLFKKHISEKYPDFKYKISAHVLRHNYATKAFYNLKNNDLVAKLLGHTNSNITQKTYIDYDKSIMDEYAILAIQDQKIGLNSMQLLNINNNLELTIIKLEKENCSLKEEIEMLKNKIKKLKK</sequence>
<dbReference type="Gene3D" id="1.10.443.10">
    <property type="entry name" value="Intergrase catalytic core"/>
    <property type="match status" value="1"/>
</dbReference>
<dbReference type="GO" id="GO:0003677">
    <property type="term" value="F:DNA binding"/>
    <property type="evidence" value="ECO:0007669"/>
    <property type="project" value="InterPro"/>
</dbReference>
<organism evidence="4 5">
    <name type="scientific">Mycoplasmopsis fermentans (strain ATCC 19989 / NBRC 14854 / NCTC 10117 / PG18)</name>
    <name type="common">Mycoplasma fermentans</name>
    <dbReference type="NCBI Taxonomy" id="496833"/>
    <lineage>
        <taxon>Bacteria</taxon>
        <taxon>Bacillati</taxon>
        <taxon>Mycoplasmatota</taxon>
        <taxon>Mycoplasmoidales</taxon>
        <taxon>Metamycoplasmataceae</taxon>
        <taxon>Mycoplasmopsis</taxon>
    </lineage>
</organism>
<dbReference type="InterPro" id="IPR002104">
    <property type="entry name" value="Integrase_catalytic"/>
</dbReference>
<feature type="domain" description="Tyr recombinase" evidence="3">
    <location>
        <begin position="119"/>
        <end position="297"/>
    </location>
</feature>
<dbReference type="CDD" id="cd00397">
    <property type="entry name" value="DNA_BRE_C"/>
    <property type="match status" value="1"/>
</dbReference>
<evidence type="ECO:0000256" key="2">
    <source>
        <dbReference type="SAM" id="Coils"/>
    </source>
</evidence>
<name>C4XG84_MYCFP</name>
<keyword evidence="1" id="KW-0233">DNA recombination</keyword>
<dbReference type="InterPro" id="IPR011010">
    <property type="entry name" value="DNA_brk_join_enz"/>
</dbReference>
<reference evidence="4 5" key="1">
    <citation type="journal article" date="2009" name="Curr. Microbiol.">
        <title>Molecular cloning and expression of a novel cholinephosphotransferase involved in glycoglycerophospholipid biosynthesis of Mycoplasma fermentans.</title>
        <authorList>
            <person name="Ishida N."/>
            <person name="Irikura D."/>
            <person name="Matsuda K."/>
            <person name="Sato S."/>
            <person name="Asano K."/>
        </authorList>
    </citation>
    <scope>NUCLEOTIDE SEQUENCE [LARGE SCALE GENOMIC DNA]</scope>
    <source>
        <strain evidence="5">ATCC 19989 / NBRC 14854 / NCTC 10117 / PG18</strain>
    </source>
</reference>
<feature type="coiled-coil region" evidence="2">
    <location>
        <begin position="309"/>
        <end position="343"/>
    </location>
</feature>
<dbReference type="SUPFAM" id="SSF56349">
    <property type="entry name" value="DNA breaking-rejoining enzymes"/>
    <property type="match status" value="1"/>
</dbReference>
<dbReference type="InterPro" id="IPR013762">
    <property type="entry name" value="Integrase-like_cat_sf"/>
</dbReference>
<keyword evidence="2" id="KW-0175">Coiled coil</keyword>
<evidence type="ECO:0000313" key="5">
    <source>
        <dbReference type="Proteomes" id="UP000006810"/>
    </source>
</evidence>
<dbReference type="PROSITE" id="PS51898">
    <property type="entry name" value="TYR_RECOMBINASE"/>
    <property type="match status" value="1"/>
</dbReference>
<protein>
    <recommendedName>
        <fullName evidence="3">Tyr recombinase domain-containing protein</fullName>
    </recommendedName>
</protein>
<dbReference type="HOGENOM" id="CLU_794147_0_0_14"/>
<dbReference type="eggNOG" id="COG4974">
    <property type="taxonomic scope" value="Bacteria"/>
</dbReference>
<dbReference type="GO" id="GO:0015074">
    <property type="term" value="P:DNA integration"/>
    <property type="evidence" value="ECO:0007669"/>
    <property type="project" value="InterPro"/>
</dbReference>
<evidence type="ECO:0000259" key="3">
    <source>
        <dbReference type="PROSITE" id="PS51898"/>
    </source>
</evidence>
<dbReference type="EMBL" id="AP009608">
    <property type="protein sequence ID" value="BAH70156.1"/>
    <property type="molecule type" value="Genomic_DNA"/>
</dbReference>
<dbReference type="Proteomes" id="UP000006810">
    <property type="component" value="Chromosome"/>
</dbReference>